<dbReference type="InterPro" id="IPR052743">
    <property type="entry name" value="Glutaminase_GtaA"/>
</dbReference>
<keyword evidence="1" id="KW-1133">Transmembrane helix</keyword>
<evidence type="ECO:0000313" key="5">
    <source>
        <dbReference type="Proteomes" id="UP000799118"/>
    </source>
</evidence>
<accession>A0A6A4I0P3</accession>
<dbReference type="OrthoDB" id="3918848at2759"/>
<evidence type="ECO:0000259" key="2">
    <source>
        <dbReference type="Pfam" id="PF16335"/>
    </source>
</evidence>
<feature type="domain" description="Glutaminase A N-terminal" evidence="3">
    <location>
        <begin position="103"/>
        <end position="332"/>
    </location>
</feature>
<dbReference type="Pfam" id="PF17168">
    <property type="entry name" value="DUF5127"/>
    <property type="match status" value="1"/>
</dbReference>
<evidence type="ECO:0000256" key="1">
    <source>
        <dbReference type="SAM" id="Phobius"/>
    </source>
</evidence>
<keyword evidence="1" id="KW-0472">Membrane</keyword>
<organism evidence="4 5">
    <name type="scientific">Gymnopus androsaceus JB14</name>
    <dbReference type="NCBI Taxonomy" id="1447944"/>
    <lineage>
        <taxon>Eukaryota</taxon>
        <taxon>Fungi</taxon>
        <taxon>Dikarya</taxon>
        <taxon>Basidiomycota</taxon>
        <taxon>Agaricomycotina</taxon>
        <taxon>Agaricomycetes</taxon>
        <taxon>Agaricomycetidae</taxon>
        <taxon>Agaricales</taxon>
        <taxon>Marasmiineae</taxon>
        <taxon>Omphalotaceae</taxon>
        <taxon>Gymnopus</taxon>
    </lineage>
</organism>
<gene>
    <name evidence="4" type="ORF">BT96DRAFT_813618</name>
</gene>
<dbReference type="Gene3D" id="1.50.10.10">
    <property type="match status" value="1"/>
</dbReference>
<dbReference type="GO" id="GO:0005975">
    <property type="term" value="P:carbohydrate metabolic process"/>
    <property type="evidence" value="ECO:0007669"/>
    <property type="project" value="InterPro"/>
</dbReference>
<dbReference type="PANTHER" id="PTHR31987:SF1">
    <property type="entry name" value="GLUTAMINASE A"/>
    <property type="match status" value="1"/>
</dbReference>
<dbReference type="PANTHER" id="PTHR31987">
    <property type="entry name" value="GLUTAMINASE A-RELATED"/>
    <property type="match status" value="1"/>
</dbReference>
<dbReference type="InterPro" id="IPR033433">
    <property type="entry name" value="GtaA_N"/>
</dbReference>
<feature type="transmembrane region" description="Helical" evidence="1">
    <location>
        <begin position="6"/>
        <end position="28"/>
    </location>
</feature>
<dbReference type="AlphaFoldDB" id="A0A6A4I0P3"/>
<keyword evidence="5" id="KW-1185">Reference proteome</keyword>
<dbReference type="Proteomes" id="UP000799118">
    <property type="component" value="Unassembled WGS sequence"/>
</dbReference>
<keyword evidence="1" id="KW-0812">Transmembrane</keyword>
<sequence length="589" mass="64971">MIHILFLLNSLRLVCYFFSFSLPLYSWYDAKRRQPFLLLFRSPYLQAYLNNTGASVPNNWPNFWTTSHPLGWSGLLRIDDGPGLVLTSNATAATLKDIAITPTRTILTLTAGAMNINVTFLSPIEPSNLVLQSFPFTYIFFEASSNDGKSHSLQVYQDISGQWTSSNTSNVVQWNTTTSGSIIYHEVQRLPFQYMTEENNMAEDAVSYHVTTPGCGVTWQTGQDVLLRSFFLNEGILNNTQDKNYRVMSDDWPVFAYCTDLGSISSTSTPIVWGIGLVRDGDVIYSTTSGNQTRRPYFFTKYPNVQAAVSDFMSDASDALQRAITLDNKIQSAANTISSNYTDLVSLASRQVMAGMEITVGTDSSGQINASDIMFFMKDIGNSQRTNPVEVLYASMPAFIYFNASWLGYLLEPLMQFEDSGLYTQSFASQDLGATFPVAAGDINPSVFTAIESTSDMLSVAWAHATFTGDSSLISQYYTTFKNWTDTLVSENPLAPNGLYTTADGLSNPNMTNLAIKGILAIRTMAEISHTLGMSDDYDSYSGTASSMVSQWQSLAGASGHLSSTYSAPDSWGLIYNLYPDKLFGFNFG</sequence>
<proteinExistence type="predicted"/>
<dbReference type="InterPro" id="IPR012341">
    <property type="entry name" value="6hp_glycosidase-like_sf"/>
</dbReference>
<dbReference type="InterPro" id="IPR032514">
    <property type="entry name" value="GtaA_central"/>
</dbReference>
<evidence type="ECO:0000313" key="4">
    <source>
        <dbReference type="EMBL" id="KAE9404309.1"/>
    </source>
</evidence>
<feature type="domain" description="Glutaminase A central" evidence="2">
    <location>
        <begin position="338"/>
        <end position="588"/>
    </location>
</feature>
<name>A0A6A4I0P3_9AGAR</name>
<protein>
    <submittedName>
        <fullName evidence="4">DUF1793-domain-containing protein</fullName>
    </submittedName>
</protein>
<dbReference type="EMBL" id="ML769417">
    <property type="protein sequence ID" value="KAE9404309.1"/>
    <property type="molecule type" value="Genomic_DNA"/>
</dbReference>
<reference evidence="4" key="1">
    <citation type="journal article" date="2019" name="Environ. Microbiol.">
        <title>Fungal ecological strategies reflected in gene transcription - a case study of two litter decomposers.</title>
        <authorList>
            <person name="Barbi F."/>
            <person name="Kohler A."/>
            <person name="Barry K."/>
            <person name="Baskaran P."/>
            <person name="Daum C."/>
            <person name="Fauchery L."/>
            <person name="Ihrmark K."/>
            <person name="Kuo A."/>
            <person name="LaButti K."/>
            <person name="Lipzen A."/>
            <person name="Morin E."/>
            <person name="Grigoriev I.V."/>
            <person name="Henrissat B."/>
            <person name="Lindahl B."/>
            <person name="Martin F."/>
        </authorList>
    </citation>
    <scope>NUCLEOTIDE SEQUENCE</scope>
    <source>
        <strain evidence="4">JB14</strain>
    </source>
</reference>
<dbReference type="Pfam" id="PF16335">
    <property type="entry name" value="GtaA_6_Hairpin"/>
    <property type="match status" value="1"/>
</dbReference>
<evidence type="ECO:0000259" key="3">
    <source>
        <dbReference type="Pfam" id="PF17168"/>
    </source>
</evidence>